<evidence type="ECO:0000256" key="1">
    <source>
        <dbReference type="ARBA" id="ARBA00004571"/>
    </source>
</evidence>
<evidence type="ECO:0000259" key="8">
    <source>
        <dbReference type="Pfam" id="PF07715"/>
    </source>
</evidence>
<dbReference type="Pfam" id="PF07715">
    <property type="entry name" value="Plug"/>
    <property type="match status" value="1"/>
</dbReference>
<keyword evidence="6" id="KW-0472">Membrane</keyword>
<dbReference type="InterPro" id="IPR039426">
    <property type="entry name" value="TonB-dep_rcpt-like"/>
</dbReference>
<reference evidence="10" key="2">
    <citation type="submission" date="2015-04" db="EMBL/GenBank/DDBJ databases">
        <title>The complete genome sequence of Erythrobacter sp. s21-N3.</title>
        <authorList>
            <person name="Zhuang L."/>
            <person name="Liu Y."/>
            <person name="Shao Z."/>
        </authorList>
    </citation>
    <scope>NUCLEOTIDE SEQUENCE [LARGE SCALE GENOMIC DNA]</scope>
    <source>
        <strain evidence="10">s21-N3</strain>
    </source>
</reference>
<dbReference type="Proteomes" id="UP000059113">
    <property type="component" value="Chromosome"/>
</dbReference>
<keyword evidence="2" id="KW-0813">Transport</keyword>
<dbReference type="PANTHER" id="PTHR30069">
    <property type="entry name" value="TONB-DEPENDENT OUTER MEMBRANE RECEPTOR"/>
    <property type="match status" value="1"/>
</dbReference>
<keyword evidence="4" id="KW-0812">Transmembrane</keyword>
<keyword evidence="7" id="KW-0998">Cell outer membrane</keyword>
<evidence type="ECO:0000256" key="6">
    <source>
        <dbReference type="ARBA" id="ARBA00023136"/>
    </source>
</evidence>
<proteinExistence type="predicted"/>
<name>A0A0H4W1N6_9SPHN</name>
<keyword evidence="10" id="KW-1185">Reference proteome</keyword>
<evidence type="ECO:0000256" key="4">
    <source>
        <dbReference type="ARBA" id="ARBA00022692"/>
    </source>
</evidence>
<dbReference type="STRING" id="1648404.CP97_12555"/>
<sequence length="702" mass="76433">MILRTLRSSTGLLALAITADVGAGGHMASVKAQEAKGAGERLERETDIAARNVYSPADFARFAPRTALDLIEQIPGFDVSNSESGRGFGQANENLLINGKRVSSKSTSTADQLARIPVGNVVRIELVDGATLDIPGLSGRVANIIVEQGTASGLFEWRPQLSTGPAEPRLFEGEISLTGTMEAVDYTIALDNNASSRGSRGPAIFTDASGVIDDRTNLAKSQYNSPTLNGSFALDIAPQIIANINVSAGLEIFRSREREGRTAGNPLPSFEERFRTTNDKWNYEIGGDITFPLGPGQLKLIALDAFEDGDLLSRSLLEQDDEPTSGTRYTRASETGERIGRGEYNWGMLGAEWQLSAEVAFNRLDQVGRLFSYDPAAQDYVETVFPSGTGGVREDRYETLLSVSFPITPRLSLQLAGGGEYSQISQTGANALSRSFQRPKGSFNLGWAPSDGLDINVEIARRVGQLNFEDFLASVDLSDDQASAGNNDLRPPQNWDIQLEIAKGLGPWGSATLTFFEERVEDLVLIVPVAGGGEASGNIDDARRTGLNLNGTLLFEPLGAPGAQLEIELELEDSQVVDPVTAIERRFDGNNPFELRFDFRHDVPASFFAWGATFVNADRAANYRVREFFFDHQRSTFGAVFVEHKNLLGTTMQVRLGNVFDGVSTLRRTVYDGPRDTAPVRFTENRRRKSGQSINFTISGNF</sequence>
<feature type="domain" description="TonB-dependent receptor plug" evidence="8">
    <location>
        <begin position="49"/>
        <end position="131"/>
    </location>
</feature>
<evidence type="ECO:0000256" key="7">
    <source>
        <dbReference type="ARBA" id="ARBA00023237"/>
    </source>
</evidence>
<dbReference type="AlphaFoldDB" id="A0A0H4W1N6"/>
<reference evidence="9 10" key="1">
    <citation type="journal article" date="2015" name="Int. J. Syst. Evol. Microbiol.">
        <title>Erythrobacter atlanticus sp. nov., a bacterium from ocean sediment able to degrade polycyclic aromatic hydrocarbons.</title>
        <authorList>
            <person name="Zhuang L."/>
            <person name="Liu Y."/>
            <person name="Wang L."/>
            <person name="Wang W."/>
            <person name="Shao Z."/>
        </authorList>
    </citation>
    <scope>NUCLEOTIDE SEQUENCE [LARGE SCALE GENOMIC DNA]</scope>
    <source>
        <strain evidence="10">s21-N3</strain>
    </source>
</reference>
<comment type="subcellular location">
    <subcellularLocation>
        <location evidence="1">Cell outer membrane</location>
        <topology evidence="1">Multi-pass membrane protein</topology>
    </subcellularLocation>
</comment>
<dbReference type="EMBL" id="CP011310">
    <property type="protein sequence ID" value="AKQ43438.2"/>
    <property type="molecule type" value="Genomic_DNA"/>
</dbReference>
<keyword evidence="3" id="KW-1134">Transmembrane beta strand</keyword>
<dbReference type="GO" id="GO:0009279">
    <property type="term" value="C:cell outer membrane"/>
    <property type="evidence" value="ECO:0007669"/>
    <property type="project" value="UniProtKB-SubCell"/>
</dbReference>
<gene>
    <name evidence="9" type="ORF">CP97_12555</name>
</gene>
<dbReference type="KEGG" id="ery:CP97_12555"/>
<evidence type="ECO:0000256" key="5">
    <source>
        <dbReference type="ARBA" id="ARBA00022729"/>
    </source>
</evidence>
<evidence type="ECO:0000256" key="3">
    <source>
        <dbReference type="ARBA" id="ARBA00022452"/>
    </source>
</evidence>
<dbReference type="InterPro" id="IPR012910">
    <property type="entry name" value="Plug_dom"/>
</dbReference>
<accession>A0A0H4W1N6</accession>
<dbReference type="GO" id="GO:0015344">
    <property type="term" value="F:siderophore uptake transmembrane transporter activity"/>
    <property type="evidence" value="ECO:0007669"/>
    <property type="project" value="TreeGrafter"/>
</dbReference>
<protein>
    <recommendedName>
        <fullName evidence="8">TonB-dependent receptor plug domain-containing protein</fullName>
    </recommendedName>
</protein>
<dbReference type="GO" id="GO:0044718">
    <property type="term" value="P:siderophore transmembrane transport"/>
    <property type="evidence" value="ECO:0007669"/>
    <property type="project" value="TreeGrafter"/>
</dbReference>
<dbReference type="InterPro" id="IPR036942">
    <property type="entry name" value="Beta-barrel_TonB_sf"/>
</dbReference>
<dbReference type="Gene3D" id="2.170.130.10">
    <property type="entry name" value="TonB-dependent receptor, plug domain"/>
    <property type="match status" value="1"/>
</dbReference>
<keyword evidence="5" id="KW-0732">Signal</keyword>
<evidence type="ECO:0000256" key="2">
    <source>
        <dbReference type="ARBA" id="ARBA00022448"/>
    </source>
</evidence>
<dbReference type="Gene3D" id="2.40.170.20">
    <property type="entry name" value="TonB-dependent receptor, beta-barrel domain"/>
    <property type="match status" value="1"/>
</dbReference>
<evidence type="ECO:0000313" key="9">
    <source>
        <dbReference type="EMBL" id="AKQ43438.2"/>
    </source>
</evidence>
<dbReference type="InterPro" id="IPR037066">
    <property type="entry name" value="Plug_dom_sf"/>
</dbReference>
<dbReference type="SUPFAM" id="SSF56935">
    <property type="entry name" value="Porins"/>
    <property type="match status" value="1"/>
</dbReference>
<dbReference type="OrthoDB" id="7622322at2"/>
<organism evidence="9 10">
    <name type="scientific">Aurantiacibacter atlanticus</name>
    <dbReference type="NCBI Taxonomy" id="1648404"/>
    <lineage>
        <taxon>Bacteria</taxon>
        <taxon>Pseudomonadati</taxon>
        <taxon>Pseudomonadota</taxon>
        <taxon>Alphaproteobacteria</taxon>
        <taxon>Sphingomonadales</taxon>
        <taxon>Erythrobacteraceae</taxon>
        <taxon>Aurantiacibacter</taxon>
    </lineage>
</organism>
<evidence type="ECO:0000313" key="10">
    <source>
        <dbReference type="Proteomes" id="UP000059113"/>
    </source>
</evidence>
<dbReference type="PANTHER" id="PTHR30069:SF29">
    <property type="entry name" value="HEMOGLOBIN AND HEMOGLOBIN-HAPTOGLOBIN-BINDING PROTEIN 1-RELATED"/>
    <property type="match status" value="1"/>
</dbReference>